<dbReference type="GO" id="GO:0000976">
    <property type="term" value="F:transcription cis-regulatory region binding"/>
    <property type="evidence" value="ECO:0007669"/>
    <property type="project" value="TreeGrafter"/>
</dbReference>
<reference evidence="5 6" key="1">
    <citation type="submission" date="2018-11" db="EMBL/GenBank/DDBJ databases">
        <title>Chitinophaga lutea sp.nov., isolate from arsenic contaminated soil.</title>
        <authorList>
            <person name="Zong Y."/>
        </authorList>
    </citation>
    <scope>NUCLEOTIDE SEQUENCE [LARGE SCALE GENOMIC DNA]</scope>
    <source>
        <strain evidence="5 6">ZY74</strain>
    </source>
</reference>
<dbReference type="PANTHER" id="PTHR48111:SF69">
    <property type="entry name" value="RESPONSE REGULATOR RECEIVER"/>
    <property type="match status" value="1"/>
</dbReference>
<sequence length="269" mass="31281">MVTIPSVWPFLCCKTDRMNILILEDEPLVAAHMTALVRQLQPTWQIAGPVASMREAEQWLRAHPAPDLVLADIQLSDGISLDLFHHLHACPVIFTTAYDQYAIRAFKINSIDYLLKPVDPEELAAAFRKYALLREKYANPAYVQELMQFVQHQQRKQAYKESFTVHYGKNVYVVPLAEVVCFSKRELIYLHQHNGRQWITDFRSLDEVEELIDPERFYRANRQCIVHKPYLTGYKTDDTSRLTLQLKMDKPPEVIVSKDKAAAFKAWFD</sequence>
<feature type="modified residue" description="4-aspartylphosphate" evidence="2">
    <location>
        <position position="72"/>
    </location>
</feature>
<evidence type="ECO:0000256" key="1">
    <source>
        <dbReference type="ARBA" id="ARBA00023125"/>
    </source>
</evidence>
<dbReference type="GO" id="GO:0032993">
    <property type="term" value="C:protein-DNA complex"/>
    <property type="evidence" value="ECO:0007669"/>
    <property type="project" value="TreeGrafter"/>
</dbReference>
<dbReference type="SMART" id="SM00850">
    <property type="entry name" value="LytTR"/>
    <property type="match status" value="1"/>
</dbReference>
<dbReference type="PROSITE" id="PS50930">
    <property type="entry name" value="HTH_LYTTR"/>
    <property type="match status" value="1"/>
</dbReference>
<keyword evidence="6" id="KW-1185">Reference proteome</keyword>
<evidence type="ECO:0000313" key="6">
    <source>
        <dbReference type="Proteomes" id="UP000278351"/>
    </source>
</evidence>
<organism evidence="5 6">
    <name type="scientific">Chitinophaga lutea</name>
    <dbReference type="NCBI Taxonomy" id="2488634"/>
    <lineage>
        <taxon>Bacteria</taxon>
        <taxon>Pseudomonadati</taxon>
        <taxon>Bacteroidota</taxon>
        <taxon>Chitinophagia</taxon>
        <taxon>Chitinophagales</taxon>
        <taxon>Chitinophagaceae</taxon>
        <taxon>Chitinophaga</taxon>
    </lineage>
</organism>
<dbReference type="Gene3D" id="2.40.50.1020">
    <property type="entry name" value="LytTr DNA-binding domain"/>
    <property type="match status" value="1"/>
</dbReference>
<dbReference type="PANTHER" id="PTHR48111">
    <property type="entry name" value="REGULATOR OF RPOS"/>
    <property type="match status" value="1"/>
</dbReference>
<protein>
    <submittedName>
        <fullName evidence="5">DNA-binding response regulator</fullName>
    </submittedName>
</protein>
<dbReference type="InterPro" id="IPR039420">
    <property type="entry name" value="WalR-like"/>
</dbReference>
<name>A0A3N4PVN8_9BACT</name>
<feature type="domain" description="HTH LytTR-type" evidence="4">
    <location>
        <begin position="163"/>
        <end position="269"/>
    </location>
</feature>
<feature type="domain" description="Response regulatory" evidence="3">
    <location>
        <begin position="19"/>
        <end position="131"/>
    </location>
</feature>
<dbReference type="Gene3D" id="3.40.50.2300">
    <property type="match status" value="1"/>
</dbReference>
<gene>
    <name evidence="5" type="ORF">EGT74_14175</name>
</gene>
<dbReference type="AlphaFoldDB" id="A0A3N4PVN8"/>
<evidence type="ECO:0000313" key="5">
    <source>
        <dbReference type="EMBL" id="RPE08207.1"/>
    </source>
</evidence>
<keyword evidence="1 5" id="KW-0238">DNA-binding</keyword>
<dbReference type="GO" id="GO:0005829">
    <property type="term" value="C:cytosol"/>
    <property type="evidence" value="ECO:0007669"/>
    <property type="project" value="TreeGrafter"/>
</dbReference>
<dbReference type="InterPro" id="IPR007492">
    <property type="entry name" value="LytTR_DNA-bd_dom"/>
</dbReference>
<evidence type="ECO:0000256" key="2">
    <source>
        <dbReference type="PROSITE-ProRule" id="PRU00169"/>
    </source>
</evidence>
<dbReference type="SMART" id="SM00448">
    <property type="entry name" value="REC"/>
    <property type="match status" value="1"/>
</dbReference>
<proteinExistence type="predicted"/>
<dbReference type="Pfam" id="PF00072">
    <property type="entry name" value="Response_reg"/>
    <property type="match status" value="1"/>
</dbReference>
<dbReference type="InterPro" id="IPR011006">
    <property type="entry name" value="CheY-like_superfamily"/>
</dbReference>
<dbReference type="EMBL" id="RPDH01000002">
    <property type="protein sequence ID" value="RPE08207.1"/>
    <property type="molecule type" value="Genomic_DNA"/>
</dbReference>
<accession>A0A3N4PVN8</accession>
<evidence type="ECO:0000259" key="4">
    <source>
        <dbReference type="PROSITE" id="PS50930"/>
    </source>
</evidence>
<comment type="caution">
    <text evidence="5">The sequence shown here is derived from an EMBL/GenBank/DDBJ whole genome shotgun (WGS) entry which is preliminary data.</text>
</comment>
<dbReference type="Proteomes" id="UP000278351">
    <property type="component" value="Unassembled WGS sequence"/>
</dbReference>
<dbReference type="GO" id="GO:0006355">
    <property type="term" value="P:regulation of DNA-templated transcription"/>
    <property type="evidence" value="ECO:0007669"/>
    <property type="project" value="TreeGrafter"/>
</dbReference>
<dbReference type="SUPFAM" id="SSF52172">
    <property type="entry name" value="CheY-like"/>
    <property type="match status" value="1"/>
</dbReference>
<dbReference type="GO" id="GO:0000156">
    <property type="term" value="F:phosphorelay response regulator activity"/>
    <property type="evidence" value="ECO:0007669"/>
    <property type="project" value="TreeGrafter"/>
</dbReference>
<keyword evidence="2" id="KW-0597">Phosphoprotein</keyword>
<evidence type="ECO:0000259" key="3">
    <source>
        <dbReference type="PROSITE" id="PS50110"/>
    </source>
</evidence>
<dbReference type="InterPro" id="IPR001789">
    <property type="entry name" value="Sig_transdc_resp-reg_receiver"/>
</dbReference>
<dbReference type="Pfam" id="PF04397">
    <property type="entry name" value="LytTR"/>
    <property type="match status" value="1"/>
</dbReference>
<dbReference type="PROSITE" id="PS50110">
    <property type="entry name" value="RESPONSE_REGULATORY"/>
    <property type="match status" value="1"/>
</dbReference>